<dbReference type="Pfam" id="PF01624">
    <property type="entry name" value="MutS_I"/>
    <property type="match status" value="1"/>
</dbReference>
<comment type="similarity">
    <text evidence="2 11">Belongs to the DNA mismatch repair MutS family.</text>
</comment>
<dbReference type="SUPFAM" id="SSF48334">
    <property type="entry name" value="DNA repair protein MutS, domain III"/>
    <property type="match status" value="1"/>
</dbReference>
<dbReference type="InterPro" id="IPR032642">
    <property type="entry name" value="Msh2_ATP-bd"/>
</dbReference>
<reference evidence="13" key="1">
    <citation type="submission" date="2022-05" db="EMBL/GenBank/DDBJ databases">
        <title>The Musa troglodytarum L. genome provides insights into the mechanism of non-climacteric behaviour and enrichment of carotenoids.</title>
        <authorList>
            <person name="Wang J."/>
        </authorList>
    </citation>
    <scope>NUCLEOTIDE SEQUENCE</scope>
    <source>
        <tissue evidence="13">Leaf</tissue>
    </source>
</reference>
<dbReference type="PANTHER" id="PTHR11361:SF35">
    <property type="entry name" value="DNA MISMATCH REPAIR PROTEIN MSH2"/>
    <property type="match status" value="1"/>
</dbReference>
<dbReference type="CDD" id="cd03285">
    <property type="entry name" value="ABC_MSH2_euk"/>
    <property type="match status" value="1"/>
</dbReference>
<organism evidence="13 14">
    <name type="scientific">Musa troglodytarum</name>
    <name type="common">fe'i banana</name>
    <dbReference type="NCBI Taxonomy" id="320322"/>
    <lineage>
        <taxon>Eukaryota</taxon>
        <taxon>Viridiplantae</taxon>
        <taxon>Streptophyta</taxon>
        <taxon>Embryophyta</taxon>
        <taxon>Tracheophyta</taxon>
        <taxon>Spermatophyta</taxon>
        <taxon>Magnoliopsida</taxon>
        <taxon>Liliopsida</taxon>
        <taxon>Zingiberales</taxon>
        <taxon>Musaceae</taxon>
        <taxon>Musa</taxon>
    </lineage>
</organism>
<sequence length="1002" mass="111838">MTAGDSPEANKLPELKLDARQAQGFISFFKALPADPRAVRFFDRRVSSFASSKDMSLYIFSLTDETSGGCSFQIASFNLFPVLTNNAFSSSALFSIFCSHCFHGTDYYTVHGENATFIARTYYHTTTALRQLGSGSEGISSVSVSKNMFEAIARDLLLERTDHTLDLYEGSGSNWNLTKTGTPGNVGSFEDILFANNDMQDSPVTVALFPVFRENQCTVGLGFVDMTKRKLGTVEFLDDSQFTNTESVLVALGCKECLLPVECGRSTELKALYNSLSRCNVLLTERKKSEFKSRDLVQDLGRIIRGSVEPVRDLLSGFEYALGALGALISYVELLADDSNYGNFTIEKYNLDNYMRLDSAAVRALNVLESKTDLNKNFSLFGLMNRTCTAGMGKRLLNRWLKQPLLDVHEIIRRLDLVQAFVEDAELRQGLRQHLKRISDIERLTHALKKKTANLPPVIKLYQSSIRLPYIRDVLEHYEGQFSSLIRKRYSEPLNFWMDEERLNKFIALVEVSVDLDQLENGEYMISPGYDPNLAALKNELTAIEQQINDLHKQAANDLDLSLDKALKLEKGTQFGHAFRITKKEEQKVRKKLTNHYIVLETRKDGIKFTNSKLKKLGDQYQKLLSDYTSCQKGIVARVVDTSATFSEVFEAVAAILAEIDVLLSFADLATSCPIPYVRPDITPSDQGDIILEGSRHPCVEAQDGVNFIPNDCKLVRGKSWFQIITGPNMGGKSTFIRQVGVNVLMAQVGCFVPSERATISIRDCIFARVGAGDCQLRGVSTFMQEMLETASILKGASEKSLIIIDELGRGTSTYDGFGLAWAICEHLVEVTRAPTLFATHFHELTSLAHVNAHDCPNLSSVGVANYHVGAHIDPSSRKLTMMYKVEPGACDQSFGIHVAELANFPEDVVNLARRKAEELEDFSQTSNISDGSEKEVGCKRKRVCNPDDISSGAARAHRFLEEFSALPLDQMDLKQAMEHVCKLRNELEKDAANSPWLQQFF</sequence>
<evidence type="ECO:0000313" key="13">
    <source>
        <dbReference type="EMBL" id="URE11216.1"/>
    </source>
</evidence>
<dbReference type="SUPFAM" id="SSF52540">
    <property type="entry name" value="P-loop containing nucleoside triphosphate hydrolases"/>
    <property type="match status" value="1"/>
</dbReference>
<dbReference type="InterPro" id="IPR016151">
    <property type="entry name" value="DNA_mismatch_repair_MutS_N"/>
</dbReference>
<evidence type="ECO:0000256" key="2">
    <source>
        <dbReference type="ARBA" id="ARBA00006271"/>
    </source>
</evidence>
<dbReference type="FunFam" id="1.10.1420.10:FF:000003">
    <property type="entry name" value="DNA mismatch repair protein"/>
    <property type="match status" value="1"/>
</dbReference>
<dbReference type="InterPro" id="IPR007696">
    <property type="entry name" value="DNA_mismatch_repair_MutS_core"/>
</dbReference>
<evidence type="ECO:0000259" key="12">
    <source>
        <dbReference type="PROSITE" id="PS00486"/>
    </source>
</evidence>
<dbReference type="PIRSF" id="PIRSF005813">
    <property type="entry name" value="MSH2"/>
    <property type="match status" value="1"/>
</dbReference>
<dbReference type="InterPro" id="IPR036187">
    <property type="entry name" value="DNA_mismatch_repair_MutS_sf"/>
</dbReference>
<evidence type="ECO:0000256" key="7">
    <source>
        <dbReference type="ARBA" id="ARBA00023125"/>
    </source>
</evidence>
<evidence type="ECO:0000313" key="14">
    <source>
        <dbReference type="Proteomes" id="UP001055439"/>
    </source>
</evidence>
<dbReference type="PANTHER" id="PTHR11361">
    <property type="entry name" value="DNA MISMATCH REPAIR PROTEIN MUTS FAMILY MEMBER"/>
    <property type="match status" value="1"/>
</dbReference>
<dbReference type="FunFam" id="3.30.420.110:FF:000002">
    <property type="entry name" value="DNA mismatch repair protein"/>
    <property type="match status" value="1"/>
</dbReference>
<dbReference type="Proteomes" id="UP001055439">
    <property type="component" value="Chromosome 6"/>
</dbReference>
<dbReference type="SMART" id="SM00534">
    <property type="entry name" value="MUTSac"/>
    <property type="match status" value="1"/>
</dbReference>
<dbReference type="InterPro" id="IPR036678">
    <property type="entry name" value="MutS_con_dom_sf"/>
</dbReference>
<dbReference type="GO" id="GO:0140664">
    <property type="term" value="F:ATP-dependent DNA damage sensor activity"/>
    <property type="evidence" value="ECO:0007669"/>
    <property type="project" value="InterPro"/>
</dbReference>
<evidence type="ECO:0000256" key="6">
    <source>
        <dbReference type="ARBA" id="ARBA00022840"/>
    </source>
</evidence>
<keyword evidence="4 11" id="KW-0547">Nucleotide-binding</keyword>
<dbReference type="GO" id="GO:0006312">
    <property type="term" value="P:mitotic recombination"/>
    <property type="evidence" value="ECO:0007669"/>
    <property type="project" value="TreeGrafter"/>
</dbReference>
<evidence type="ECO:0000256" key="1">
    <source>
        <dbReference type="ARBA" id="ARBA00004123"/>
    </source>
</evidence>
<comment type="subcellular location">
    <subcellularLocation>
        <location evidence="1">Nucleus</location>
    </subcellularLocation>
</comment>
<dbReference type="InterPro" id="IPR007860">
    <property type="entry name" value="DNA_mmatch_repair_MutS_con_dom"/>
</dbReference>
<keyword evidence="5 11" id="KW-0227">DNA damage</keyword>
<dbReference type="Gene3D" id="1.10.1420.10">
    <property type="match status" value="2"/>
</dbReference>
<keyword evidence="7 11" id="KW-0238">DNA-binding</keyword>
<dbReference type="Gene3D" id="3.40.50.300">
    <property type="entry name" value="P-loop containing nucleotide triphosphate hydrolases"/>
    <property type="match status" value="1"/>
</dbReference>
<name>A0A9E7GA32_9LILI</name>
<dbReference type="FunFam" id="1.10.1420.10:FF:000021">
    <property type="entry name" value="DNA mismatch repair protein MSH2"/>
    <property type="match status" value="1"/>
</dbReference>
<evidence type="ECO:0000256" key="5">
    <source>
        <dbReference type="ARBA" id="ARBA00022763"/>
    </source>
</evidence>
<evidence type="ECO:0000256" key="8">
    <source>
        <dbReference type="ARBA" id="ARBA00023204"/>
    </source>
</evidence>
<dbReference type="GO" id="GO:0030983">
    <property type="term" value="F:mismatched DNA binding"/>
    <property type="evidence" value="ECO:0007669"/>
    <property type="project" value="InterPro"/>
</dbReference>
<proteinExistence type="inferred from homology"/>
<dbReference type="Pfam" id="PF00488">
    <property type="entry name" value="MutS_V"/>
    <property type="match status" value="1"/>
</dbReference>
<dbReference type="InterPro" id="IPR000432">
    <property type="entry name" value="DNA_mismatch_repair_MutS_C"/>
</dbReference>
<dbReference type="OrthoDB" id="295033at2759"/>
<dbReference type="InterPro" id="IPR007861">
    <property type="entry name" value="DNA_mismatch_repair_MutS_clamp"/>
</dbReference>
<dbReference type="Gene3D" id="3.30.420.110">
    <property type="entry name" value="MutS, connector domain"/>
    <property type="match status" value="1"/>
</dbReference>
<dbReference type="PROSITE" id="PS00486">
    <property type="entry name" value="DNA_MISMATCH_REPAIR_2"/>
    <property type="match status" value="1"/>
</dbReference>
<keyword evidence="6" id="KW-0067">ATP-binding</keyword>
<dbReference type="Gene3D" id="3.40.1170.10">
    <property type="entry name" value="DNA repair protein MutS, domain I"/>
    <property type="match status" value="1"/>
</dbReference>
<evidence type="ECO:0000256" key="10">
    <source>
        <dbReference type="ARBA" id="ARBA00073545"/>
    </source>
</evidence>
<dbReference type="EMBL" id="CP097508">
    <property type="protein sequence ID" value="URE11216.1"/>
    <property type="molecule type" value="Genomic_DNA"/>
</dbReference>
<dbReference type="GO" id="GO:0032301">
    <property type="term" value="C:MutSalpha complex"/>
    <property type="evidence" value="ECO:0007669"/>
    <property type="project" value="TreeGrafter"/>
</dbReference>
<dbReference type="InterPro" id="IPR027417">
    <property type="entry name" value="P-loop_NTPase"/>
</dbReference>
<dbReference type="InterPro" id="IPR007695">
    <property type="entry name" value="DNA_mismatch_repair_MutS-lik_N"/>
</dbReference>
<dbReference type="InterPro" id="IPR045076">
    <property type="entry name" value="MutS"/>
</dbReference>
<dbReference type="Pfam" id="PF05192">
    <property type="entry name" value="MutS_III"/>
    <property type="match status" value="1"/>
</dbReference>
<evidence type="ECO:0000256" key="9">
    <source>
        <dbReference type="ARBA" id="ARBA00023242"/>
    </source>
</evidence>
<gene>
    <name evidence="13" type="ORF">MUK42_23375</name>
</gene>
<dbReference type="Pfam" id="PF05188">
    <property type="entry name" value="MutS_II"/>
    <property type="match status" value="1"/>
</dbReference>
<dbReference type="GO" id="GO:0005524">
    <property type="term" value="F:ATP binding"/>
    <property type="evidence" value="ECO:0007669"/>
    <property type="project" value="UniProtKB-KW"/>
</dbReference>
<dbReference type="SMART" id="SM00533">
    <property type="entry name" value="MUTSd"/>
    <property type="match status" value="1"/>
</dbReference>
<keyword evidence="9" id="KW-0539">Nucleus</keyword>
<dbReference type="Pfam" id="PF05190">
    <property type="entry name" value="MutS_IV"/>
    <property type="match status" value="1"/>
</dbReference>
<keyword evidence="8 11" id="KW-0234">DNA repair</keyword>
<dbReference type="FunFam" id="3.40.50.300:FF:000925">
    <property type="entry name" value="DNA mismatch repair protein MSH2"/>
    <property type="match status" value="1"/>
</dbReference>
<comment type="function">
    <text evidence="11">Component of the post-replicative DNA mismatch repair system (MMR).</text>
</comment>
<evidence type="ECO:0000256" key="11">
    <source>
        <dbReference type="RuleBase" id="RU003756"/>
    </source>
</evidence>
<keyword evidence="14" id="KW-1185">Reference proteome</keyword>
<dbReference type="AlphaFoldDB" id="A0A9E7GA32"/>
<evidence type="ECO:0000256" key="3">
    <source>
        <dbReference type="ARBA" id="ARBA00019549"/>
    </source>
</evidence>
<feature type="domain" description="DNA mismatch repair proteins mutS family" evidence="12">
    <location>
        <begin position="801"/>
        <end position="817"/>
    </location>
</feature>
<dbReference type="GO" id="GO:0051053">
    <property type="term" value="P:negative regulation of DNA metabolic process"/>
    <property type="evidence" value="ECO:0007669"/>
    <property type="project" value="UniProtKB-ARBA"/>
</dbReference>
<dbReference type="InterPro" id="IPR011184">
    <property type="entry name" value="DNA_mismatch_repair_Msh2"/>
</dbReference>
<dbReference type="GO" id="GO:0006298">
    <property type="term" value="P:mismatch repair"/>
    <property type="evidence" value="ECO:0007669"/>
    <property type="project" value="InterPro"/>
</dbReference>
<evidence type="ECO:0000256" key="4">
    <source>
        <dbReference type="ARBA" id="ARBA00022741"/>
    </source>
</evidence>
<protein>
    <recommendedName>
        <fullName evidence="10">DNA mismatch repair protein MSH2</fullName>
    </recommendedName>
    <alternativeName>
        <fullName evidence="3">DNA mismatch repair protein Msh2</fullName>
    </alternativeName>
</protein>
<accession>A0A9E7GA32</accession>